<evidence type="ECO:0000256" key="7">
    <source>
        <dbReference type="ARBA" id="ARBA00022692"/>
    </source>
</evidence>
<feature type="transmembrane region" description="Helical" evidence="18">
    <location>
        <begin position="474"/>
        <end position="499"/>
    </location>
</feature>
<feature type="transmembrane region" description="Helical" evidence="18">
    <location>
        <begin position="1288"/>
        <end position="1308"/>
    </location>
</feature>
<evidence type="ECO:0000256" key="10">
    <source>
        <dbReference type="ARBA" id="ARBA00022989"/>
    </source>
</evidence>
<accession>A0A875S1P0</accession>
<feature type="compositionally biased region" description="Low complexity" evidence="17">
    <location>
        <begin position="356"/>
        <end position="367"/>
    </location>
</feature>
<keyword evidence="7 18" id="KW-0812">Transmembrane</keyword>
<dbReference type="GO" id="GO:0008331">
    <property type="term" value="F:high voltage-gated calcium channel activity"/>
    <property type="evidence" value="ECO:0007669"/>
    <property type="project" value="TreeGrafter"/>
</dbReference>
<feature type="transmembrane region" description="Helical" evidence="18">
    <location>
        <begin position="935"/>
        <end position="954"/>
    </location>
</feature>
<dbReference type="GeneID" id="62194474"/>
<comment type="similarity">
    <text evidence="15">Belongs to the calcium channel alpha-1 subunit (TC 1.A.1.11) family.</text>
</comment>
<feature type="transmembrane region" description="Helical" evidence="18">
    <location>
        <begin position="1608"/>
        <end position="1628"/>
    </location>
</feature>
<keyword evidence="2" id="KW-0813">Transport</keyword>
<evidence type="ECO:0000256" key="3">
    <source>
        <dbReference type="ARBA" id="ARBA00022475"/>
    </source>
</evidence>
<evidence type="ECO:0000256" key="2">
    <source>
        <dbReference type="ARBA" id="ARBA00022448"/>
    </source>
</evidence>
<dbReference type="GO" id="GO:0005509">
    <property type="term" value="F:calcium ion binding"/>
    <property type="evidence" value="ECO:0007669"/>
    <property type="project" value="InterPro"/>
</dbReference>
<keyword evidence="10 18" id="KW-1133">Transmembrane helix</keyword>
<dbReference type="RefSeq" id="XP_038777324.1">
    <property type="nucleotide sequence ID" value="XM_038921396.1"/>
</dbReference>
<evidence type="ECO:0000313" key="21">
    <source>
        <dbReference type="Proteomes" id="UP000662931"/>
    </source>
</evidence>
<feature type="transmembrane region" description="Helical" evidence="18">
    <location>
        <begin position="777"/>
        <end position="798"/>
    </location>
</feature>
<feature type="compositionally biased region" description="Basic and acidic residues" evidence="17">
    <location>
        <begin position="13"/>
        <end position="26"/>
    </location>
</feature>
<dbReference type="PANTHER" id="PTHR45628">
    <property type="entry name" value="VOLTAGE-DEPENDENT CALCIUM CHANNEL TYPE A SUBUNIT ALPHA-1"/>
    <property type="match status" value="1"/>
</dbReference>
<keyword evidence="8" id="KW-0106">Calcium</keyword>
<dbReference type="GO" id="GO:0005891">
    <property type="term" value="C:voltage-gated calcium channel complex"/>
    <property type="evidence" value="ECO:0007669"/>
    <property type="project" value="TreeGrafter"/>
</dbReference>
<dbReference type="EMBL" id="CP064812">
    <property type="protein sequence ID" value="QPG73759.1"/>
    <property type="molecule type" value="Genomic_DNA"/>
</dbReference>
<dbReference type="InterPro" id="IPR027359">
    <property type="entry name" value="Volt_channel_dom_sf"/>
</dbReference>
<feature type="transmembrane region" description="Helical" evidence="18">
    <location>
        <begin position="907"/>
        <end position="928"/>
    </location>
</feature>
<dbReference type="InterPro" id="IPR002048">
    <property type="entry name" value="EF_hand_dom"/>
</dbReference>
<feature type="region of interest" description="Disordered" evidence="17">
    <location>
        <begin position="213"/>
        <end position="245"/>
    </location>
</feature>
<keyword evidence="5" id="KW-0109">Calcium transport</keyword>
<evidence type="ECO:0000256" key="15">
    <source>
        <dbReference type="ARBA" id="ARBA00061395"/>
    </source>
</evidence>
<keyword evidence="14" id="KW-0407">Ion channel</keyword>
<feature type="transmembrane region" description="Helical" evidence="18">
    <location>
        <begin position="645"/>
        <end position="664"/>
    </location>
</feature>
<proteinExistence type="inferred from homology"/>
<keyword evidence="4" id="KW-0597">Phosphoprotein</keyword>
<feature type="transmembrane region" description="Helical" evidence="18">
    <location>
        <begin position="1376"/>
        <end position="1401"/>
    </location>
</feature>
<dbReference type="InterPro" id="IPR050599">
    <property type="entry name" value="VDCC_alpha-1_subunit"/>
</dbReference>
<feature type="transmembrane region" description="Helical" evidence="18">
    <location>
        <begin position="1640"/>
        <end position="1659"/>
    </location>
</feature>
<evidence type="ECO:0000256" key="18">
    <source>
        <dbReference type="SAM" id="Phobius"/>
    </source>
</evidence>
<evidence type="ECO:0000256" key="11">
    <source>
        <dbReference type="ARBA" id="ARBA00023065"/>
    </source>
</evidence>
<feature type="domain" description="EF-hand" evidence="19">
    <location>
        <begin position="1830"/>
        <end position="1865"/>
    </location>
</feature>
<keyword evidence="21" id="KW-1185">Reference proteome</keyword>
<sequence length="2035" mass="232271">MQTGSYTHYMDPPIKEYRHGDGDGRRSGSSSPHSGSNPFAVPTIQFSYSDSESDSDEHQPLHRSRHLSRNPLLQPPSRQPPRQGTSKQHKDTFVRKKPRHSSDAEPLLQLDTSNWSSTFSAPFSPTIPVPRDIISRHNGDGSLAPSKSILERLGRAKSTNTRPESVEDDQMLPSPSSLGSQEVTFLSGDDEEDVNIENELSDCLDLALGSDNQTHEGVWMPSQKSTLRQRRRKPPLAPSPLQSTSAVNLTANESVGASSSVIGTDLEALSSSYEVIPMDNMSGSHDDAESSLHVPAKAIGNAFKQFSNKVNAGEDDAADDEAEEADNEDDHNENDLHHDYENGGHLQNLTGHSDPSGSLSATASNSSYGHDEAPSSIIDILNPFNDQYGQQSFVSSTKEDEEPETPALRSPPLYGRSLQFFLYNSPIRKRCYELATGSRLNQSITTLLIAETVLLTYQEWTVDRQYMINKRYMWVDWILFIFYIVYTAEMVIKIISYGFHDDSQMFKALRIEREKGLIRRYYEKLTTKFKRMRRRQSTDEANPFLDEGTETHNPVPKQTEAHRNTAVLMAPRAYLRADWNKIDFISIVSFWISFALSMSEVDIKYRCTVFRSLMCLKILRLFNITHGTRMCLKGIRAAGAQCKEVTLFLVCFWILFAVIGVQSFKTSLRRHCVWENPSNPAETYLQKLQFCGSYLDPTTKHAMPWLEADGSSSSQIKGFRCPIYSKCILSENPYGNTVSFDNIFHSLELVFVIMSANTFTDIMYYTMDSETIAASMFFIFSIFFLTVWLLNLVIAVIINSYRVHLEVMENRSQGKGSKFEIKLKMWHIRYADFVSHSKNITKLFNFSSVFVVIIMVSFIFECTKTSDDAMIAFNKYYRAQFVTTMILAGEILIRFLCFVPGGHCRVFFYSIANWIDLILAVITSVIIAPPIYKRLGALYGWLSVFQIARFYRVVISFGFLKEAWQSVFTRIKPFLHLCLFFVLSIYLIGIIMARMFENVISPEKFLVSNQLIMLNLPNVMLSLYTITSTENWTEILYYAQQSAANGFTRFFCSVCLISWFIFSNTVLLNIFIAIITENIGLPESEKKRQQIEQFYRKLKKATLHKETALFDSFRRRINNSQGAEATRTVLIEKMKMLMENYSSEQEPVHKEPSLVYLFGAWISDLFRFIPLYSRVMRALGRVYGRFVLLLKRWVARIKEKRNNAGVGTVDRSLALFPGNNSFRISCQKLVAPGRGVRTVGVQPIPFLRDTFSVIMFIASIAVIVVACYTTPLYKRRMGFYSNEWNWTLYLDLFFSILFTVEFIIKVVADGFAFGPCAYLGSSWNVIDFVVLISFWFAVFAVLFNEYTVLTIVGAIRALRGFRLLTITKGSREAFQFAVISGARRIFTAAIIALSLLIPFALWGLNLFRGKLGSCSDGDSSRAECALEFANEVFKWDVLSPNAFTYPYLEFNTFRHALFTMFQIISLEGWVDLLLNLMNITGFETSPNTFASPGNAIFIVLFNFFSIVLILNVFVSLIINNYSMQTGVAYLSEQQLAWYEVKKILGQVKPSKRIDSSHMSPFRKRLYDAFVSKNRHISRYVKGLLFIHLGGLLSEAYPMSTAGNDVRYAIFMISTSGLLIYNFLSLYAYGPKLFFSNKWNAFRLFVSSGAFVMTFVLFFIPKTTVYNNFDKLFLVAVILFIIPKVDTLNQLLRFASASLPSLFAIIYTWFVLFIVFAMALNQIFGLTRTGPNTTGNLNARTVPRALIMLFRCSFGEGWNYIMYDFAVIAPSCYGGHIYNTDCGEEGLAFVLFIVWNILSMYIFMNIMISVVINNFSYVYHGSGPHAAITREELRKFKRAWNKYDVYGSGYIRPDQFQSFLSSLDGVLSYHVYQKPYRVPEIAPQWITQNSANPYDLRLDFGRLNKVFAHIDFEKSAGRRDRYNYLVVETQLKAVQTEQGPMLKFTDVISEVGYYSRFEDSTCLTLEDFIKRTILMKRINRILRNMSIHAAVELAVTRLRFKSRTLMSSQQYNTAGFDPWTASDFGVSDDEDPFRDT</sequence>
<evidence type="ECO:0000256" key="17">
    <source>
        <dbReference type="SAM" id="MobiDB-lite"/>
    </source>
</evidence>
<keyword evidence="6" id="KW-0107">Calcium channel</keyword>
<evidence type="ECO:0000313" key="20">
    <source>
        <dbReference type="EMBL" id="QPG73759.1"/>
    </source>
</evidence>
<feature type="compositionally biased region" description="Acidic residues" evidence="17">
    <location>
        <begin position="313"/>
        <end position="332"/>
    </location>
</feature>
<dbReference type="Proteomes" id="UP000662931">
    <property type="component" value="Chromosome 1"/>
</dbReference>
<evidence type="ECO:0000256" key="14">
    <source>
        <dbReference type="ARBA" id="ARBA00023303"/>
    </source>
</evidence>
<keyword evidence="13" id="KW-0325">Glycoprotein</keyword>
<dbReference type="SUPFAM" id="SSF47473">
    <property type="entry name" value="EF-hand"/>
    <property type="match status" value="1"/>
</dbReference>
<feature type="compositionally biased region" description="Polar residues" evidence="17">
    <location>
        <begin position="110"/>
        <end position="123"/>
    </location>
</feature>
<feature type="transmembrane region" description="Helical" evidence="18">
    <location>
        <begin position="1703"/>
        <end position="1723"/>
    </location>
</feature>
<feature type="compositionally biased region" description="Low complexity" evidence="17">
    <location>
        <begin position="27"/>
        <end position="36"/>
    </location>
</feature>
<feature type="transmembrane region" description="Helical" evidence="18">
    <location>
        <begin position="1495"/>
        <end position="1518"/>
    </location>
</feature>
<dbReference type="InterPro" id="IPR011992">
    <property type="entry name" value="EF-hand-dom_pair"/>
</dbReference>
<evidence type="ECO:0000256" key="6">
    <source>
        <dbReference type="ARBA" id="ARBA00022673"/>
    </source>
</evidence>
<keyword evidence="12 18" id="KW-0472">Membrane</keyword>
<evidence type="ECO:0000256" key="5">
    <source>
        <dbReference type="ARBA" id="ARBA00022568"/>
    </source>
</evidence>
<feature type="transmembrane region" description="Helical" evidence="18">
    <location>
        <begin position="1786"/>
        <end position="1811"/>
    </location>
</feature>
<dbReference type="Gene3D" id="1.10.238.10">
    <property type="entry name" value="EF-hand"/>
    <property type="match status" value="1"/>
</dbReference>
<dbReference type="SUPFAM" id="SSF81324">
    <property type="entry name" value="Voltage-gated potassium channels"/>
    <property type="match status" value="4"/>
</dbReference>
<evidence type="ECO:0000256" key="1">
    <source>
        <dbReference type="ARBA" id="ARBA00004651"/>
    </source>
</evidence>
<dbReference type="OrthoDB" id="416585at2759"/>
<feature type="transmembrane region" description="Helical" evidence="18">
    <location>
        <begin position="1328"/>
        <end position="1355"/>
    </location>
</feature>
<evidence type="ECO:0000256" key="9">
    <source>
        <dbReference type="ARBA" id="ARBA00022882"/>
    </source>
</evidence>
<evidence type="ECO:0000256" key="13">
    <source>
        <dbReference type="ARBA" id="ARBA00023180"/>
    </source>
</evidence>
<comment type="subcellular location">
    <subcellularLocation>
        <location evidence="1">Cell membrane</location>
        <topology evidence="1">Multi-pass membrane protein</topology>
    </subcellularLocation>
</comment>
<feature type="transmembrane region" description="Helical" evidence="18">
    <location>
        <begin position="1671"/>
        <end position="1691"/>
    </location>
</feature>
<dbReference type="PANTHER" id="PTHR45628:SF7">
    <property type="entry name" value="VOLTAGE-DEPENDENT CALCIUM CHANNEL TYPE A SUBUNIT ALPHA-1"/>
    <property type="match status" value="1"/>
</dbReference>
<keyword evidence="9" id="KW-0851">Voltage-gated channel</keyword>
<dbReference type="InterPro" id="IPR005821">
    <property type="entry name" value="Ion_trans_dom"/>
</dbReference>
<name>A0A875S1P0_EENNA</name>
<feature type="compositionally biased region" description="Polar residues" evidence="17">
    <location>
        <begin position="345"/>
        <end position="355"/>
    </location>
</feature>
<reference evidence="20" key="1">
    <citation type="submission" date="2020-10" db="EMBL/GenBank/DDBJ databases">
        <authorList>
            <person name="Roach M.J.R."/>
        </authorList>
    </citation>
    <scope>NUCLEOTIDE SEQUENCE</scope>
    <source>
        <strain evidence="20">CBS 1945</strain>
    </source>
</reference>
<feature type="compositionally biased region" description="Basic and acidic residues" evidence="17">
    <location>
        <begin position="333"/>
        <end position="342"/>
    </location>
</feature>
<keyword evidence="11" id="KW-0406">Ion transport</keyword>
<dbReference type="Pfam" id="PF00520">
    <property type="entry name" value="Ion_trans"/>
    <property type="match status" value="4"/>
</dbReference>
<dbReference type="FunFam" id="1.10.287.70:FF:000093">
    <property type="entry name" value="Calcium channel subunit Cch1"/>
    <property type="match status" value="1"/>
</dbReference>
<feature type="transmembrane region" description="Helical" evidence="18">
    <location>
        <begin position="974"/>
        <end position="993"/>
    </location>
</feature>
<feature type="transmembrane region" description="Helical" evidence="18">
    <location>
        <begin position="1005"/>
        <end position="1027"/>
    </location>
</feature>
<evidence type="ECO:0000256" key="16">
    <source>
        <dbReference type="ARBA" id="ARBA00067459"/>
    </source>
</evidence>
<dbReference type="GO" id="GO:0098703">
    <property type="term" value="P:calcium ion import across plasma membrane"/>
    <property type="evidence" value="ECO:0007669"/>
    <property type="project" value="TreeGrafter"/>
</dbReference>
<evidence type="ECO:0000256" key="12">
    <source>
        <dbReference type="ARBA" id="ARBA00023136"/>
    </source>
</evidence>
<organism evidence="20 21">
    <name type="scientific">Eeniella nana</name>
    <name type="common">Yeast</name>
    <name type="synonym">Brettanomyces nanus</name>
    <dbReference type="NCBI Taxonomy" id="13502"/>
    <lineage>
        <taxon>Eukaryota</taxon>
        <taxon>Fungi</taxon>
        <taxon>Dikarya</taxon>
        <taxon>Ascomycota</taxon>
        <taxon>Saccharomycotina</taxon>
        <taxon>Pichiomycetes</taxon>
        <taxon>Pichiales</taxon>
        <taxon>Pichiaceae</taxon>
        <taxon>Brettanomyces</taxon>
    </lineage>
</organism>
<dbReference type="PROSITE" id="PS50222">
    <property type="entry name" value="EF_HAND_2"/>
    <property type="match status" value="1"/>
</dbReference>
<feature type="transmembrane region" description="Helical" evidence="18">
    <location>
        <begin position="843"/>
        <end position="860"/>
    </location>
</feature>
<feature type="region of interest" description="Disordered" evidence="17">
    <location>
        <begin position="312"/>
        <end position="372"/>
    </location>
</feature>
<dbReference type="Gene3D" id="1.20.120.350">
    <property type="entry name" value="Voltage-gated potassium channels. Chain C"/>
    <property type="match status" value="2"/>
</dbReference>
<protein>
    <recommendedName>
        <fullName evidence="16">Calcium-channel protein CCH1</fullName>
    </recommendedName>
</protein>
<feature type="region of interest" description="Disordered" evidence="17">
    <location>
        <begin position="1"/>
        <end position="179"/>
    </location>
</feature>
<feature type="transmembrane region" description="Helical" evidence="18">
    <location>
        <begin position="1250"/>
        <end position="1268"/>
    </location>
</feature>
<dbReference type="Gene3D" id="1.10.287.70">
    <property type="match status" value="4"/>
</dbReference>
<gene>
    <name evidence="20" type="ORF">FOA43_001073</name>
</gene>
<feature type="transmembrane region" description="Helical" evidence="18">
    <location>
        <begin position="1047"/>
        <end position="1076"/>
    </location>
</feature>
<evidence type="ECO:0000256" key="4">
    <source>
        <dbReference type="ARBA" id="ARBA00022553"/>
    </source>
</evidence>
<keyword evidence="3" id="KW-1003">Cell membrane</keyword>
<evidence type="ECO:0000256" key="8">
    <source>
        <dbReference type="ARBA" id="ARBA00022837"/>
    </source>
</evidence>
<dbReference type="KEGG" id="bnn:FOA43_001073"/>
<feature type="transmembrane region" description="Helical" evidence="18">
    <location>
        <begin position="881"/>
        <end position="901"/>
    </location>
</feature>
<evidence type="ECO:0000259" key="19">
    <source>
        <dbReference type="PROSITE" id="PS50222"/>
    </source>
</evidence>